<keyword evidence="1" id="KW-1133">Transmembrane helix</keyword>
<keyword evidence="3" id="KW-1185">Reference proteome</keyword>
<protein>
    <recommendedName>
        <fullName evidence="4">DUF4386 family protein</fullName>
    </recommendedName>
</protein>
<sequence length="230" mass="22989">MTATDSTASLSRPATTTPPIAAGGGWAWAGALGGLLGVAGLMVTGNLYDVETGVVADNAALAAAIAERAPLVWAQQALCAVVATCLVVFAAGLRRHLAAQEPAGSLVPQVAATGVGLTAVALLVGGGISTELYWALTGPQPFDPDTIGAHVAIYNTMAWLWGGLALSAGAVALGGLRRGSVGRLLALFSALMAVLLAATQVLPVQYIAVVPGALWLIGMGAAMARRTTHS</sequence>
<evidence type="ECO:0000313" key="2">
    <source>
        <dbReference type="EMBL" id="MFC5996220.1"/>
    </source>
</evidence>
<feature type="transmembrane region" description="Helical" evidence="1">
    <location>
        <begin position="204"/>
        <end position="224"/>
    </location>
</feature>
<gene>
    <name evidence="2" type="ORF">ACFQE5_18605</name>
</gene>
<keyword evidence="1" id="KW-0472">Membrane</keyword>
<feature type="transmembrane region" description="Helical" evidence="1">
    <location>
        <begin position="20"/>
        <end position="43"/>
    </location>
</feature>
<feature type="transmembrane region" description="Helical" evidence="1">
    <location>
        <begin position="181"/>
        <end position="198"/>
    </location>
</feature>
<comment type="caution">
    <text evidence="2">The sequence shown here is derived from an EMBL/GenBank/DDBJ whole genome shotgun (WGS) entry which is preliminary data.</text>
</comment>
<name>A0ABW1J6V4_9PSEU</name>
<organism evidence="2 3">
    <name type="scientific">Pseudonocardia hispaniensis</name>
    <dbReference type="NCBI Taxonomy" id="904933"/>
    <lineage>
        <taxon>Bacteria</taxon>
        <taxon>Bacillati</taxon>
        <taxon>Actinomycetota</taxon>
        <taxon>Actinomycetes</taxon>
        <taxon>Pseudonocardiales</taxon>
        <taxon>Pseudonocardiaceae</taxon>
        <taxon>Pseudonocardia</taxon>
    </lineage>
</organism>
<reference evidence="3" key="1">
    <citation type="journal article" date="2019" name="Int. J. Syst. Evol. Microbiol.">
        <title>The Global Catalogue of Microorganisms (GCM) 10K type strain sequencing project: providing services to taxonomists for standard genome sequencing and annotation.</title>
        <authorList>
            <consortium name="The Broad Institute Genomics Platform"/>
            <consortium name="The Broad Institute Genome Sequencing Center for Infectious Disease"/>
            <person name="Wu L."/>
            <person name="Ma J."/>
        </authorList>
    </citation>
    <scope>NUCLEOTIDE SEQUENCE [LARGE SCALE GENOMIC DNA]</scope>
    <source>
        <strain evidence="3">CCM 8391</strain>
    </source>
</reference>
<keyword evidence="1" id="KW-0812">Transmembrane</keyword>
<evidence type="ECO:0008006" key="4">
    <source>
        <dbReference type="Google" id="ProtNLM"/>
    </source>
</evidence>
<accession>A0ABW1J6V4</accession>
<dbReference type="Proteomes" id="UP001596302">
    <property type="component" value="Unassembled WGS sequence"/>
</dbReference>
<feature type="transmembrane region" description="Helical" evidence="1">
    <location>
        <begin position="114"/>
        <end position="136"/>
    </location>
</feature>
<feature type="transmembrane region" description="Helical" evidence="1">
    <location>
        <begin position="73"/>
        <end position="93"/>
    </location>
</feature>
<dbReference type="RefSeq" id="WP_379586737.1">
    <property type="nucleotide sequence ID" value="NZ_JBHSQW010000035.1"/>
</dbReference>
<evidence type="ECO:0000256" key="1">
    <source>
        <dbReference type="SAM" id="Phobius"/>
    </source>
</evidence>
<evidence type="ECO:0000313" key="3">
    <source>
        <dbReference type="Proteomes" id="UP001596302"/>
    </source>
</evidence>
<feature type="transmembrane region" description="Helical" evidence="1">
    <location>
        <begin position="156"/>
        <end position="174"/>
    </location>
</feature>
<dbReference type="EMBL" id="JBHSQW010000035">
    <property type="protein sequence ID" value="MFC5996220.1"/>
    <property type="molecule type" value="Genomic_DNA"/>
</dbReference>
<proteinExistence type="predicted"/>